<dbReference type="Pfam" id="PF01501">
    <property type="entry name" value="Glyco_transf_8"/>
    <property type="match status" value="1"/>
</dbReference>
<dbReference type="CDD" id="cd02537">
    <property type="entry name" value="GT8_Glycogenin"/>
    <property type="match status" value="1"/>
</dbReference>
<dbReference type="InterPro" id="IPR002495">
    <property type="entry name" value="Glyco_trans_8"/>
</dbReference>
<keyword evidence="4" id="KW-0963">Cytoplasm</keyword>
<evidence type="ECO:0000256" key="5">
    <source>
        <dbReference type="ARBA" id="ARBA00022554"/>
    </source>
</evidence>
<dbReference type="InterPro" id="IPR029044">
    <property type="entry name" value="Nucleotide-diphossugar_trans"/>
</dbReference>
<feature type="region of interest" description="Disordered" evidence="17">
    <location>
        <begin position="615"/>
        <end position="638"/>
    </location>
</feature>
<dbReference type="GO" id="GO:0046872">
    <property type="term" value="F:metal ion binding"/>
    <property type="evidence" value="ECO:0007669"/>
    <property type="project" value="UniProtKB-KW"/>
</dbReference>
<evidence type="ECO:0000256" key="12">
    <source>
        <dbReference type="ARBA" id="ARBA00038934"/>
    </source>
</evidence>
<comment type="subcellular location">
    <subcellularLocation>
        <location evidence="3">Cytoplasm</location>
    </subcellularLocation>
    <subcellularLocation>
        <location evidence="2">Vacuole</location>
    </subcellularLocation>
</comment>
<dbReference type="Gene3D" id="3.90.550.10">
    <property type="entry name" value="Spore Coat Polysaccharide Biosynthesis Protein SpsA, Chain A"/>
    <property type="match status" value="1"/>
</dbReference>
<comment type="catalytic activity">
    <reaction evidence="13">
        <text>[1,4-alpha-D-glucosyl](n)-L-tyrosyl-[glycogenin] + UDP-alpha-D-glucose = [1,4-alpha-D-glucosyl](n+1)-L-tyrosyl-[glycogenin] + UDP + H(+)</text>
        <dbReference type="Rhea" id="RHEA:56560"/>
        <dbReference type="Rhea" id="RHEA-COMP:14606"/>
        <dbReference type="Rhea" id="RHEA-COMP:14607"/>
        <dbReference type="ChEBI" id="CHEBI:15378"/>
        <dbReference type="ChEBI" id="CHEBI:58223"/>
        <dbReference type="ChEBI" id="CHEBI:58885"/>
        <dbReference type="ChEBI" id="CHEBI:140574"/>
        <dbReference type="EC" id="2.4.1.186"/>
    </reaction>
</comment>
<evidence type="ECO:0000313" key="19">
    <source>
        <dbReference type="Proteomes" id="UP001306508"/>
    </source>
</evidence>
<organism evidence="18 19">
    <name type="scientific">Arxiozyma heterogenica</name>
    <dbReference type="NCBI Taxonomy" id="278026"/>
    <lineage>
        <taxon>Eukaryota</taxon>
        <taxon>Fungi</taxon>
        <taxon>Dikarya</taxon>
        <taxon>Ascomycota</taxon>
        <taxon>Saccharomycotina</taxon>
        <taxon>Saccharomycetes</taxon>
        <taxon>Saccharomycetales</taxon>
        <taxon>Saccharomycetaceae</taxon>
        <taxon>Arxiozyma</taxon>
    </lineage>
</organism>
<evidence type="ECO:0000256" key="9">
    <source>
        <dbReference type="ARBA" id="ARBA00023180"/>
    </source>
</evidence>
<evidence type="ECO:0000256" key="1">
    <source>
        <dbReference type="ARBA" id="ARBA00001936"/>
    </source>
</evidence>
<evidence type="ECO:0000256" key="3">
    <source>
        <dbReference type="ARBA" id="ARBA00004496"/>
    </source>
</evidence>
<keyword evidence="6" id="KW-0808">Transferase</keyword>
<reference evidence="19" key="1">
    <citation type="submission" date="2023-07" db="EMBL/GenBank/DDBJ databases">
        <title>A draft genome of Kazachstania heterogenica Y-27499.</title>
        <authorList>
            <person name="Donic C."/>
            <person name="Kralova J.S."/>
            <person name="Fidel L."/>
            <person name="Ben-Dor S."/>
            <person name="Jung S."/>
        </authorList>
    </citation>
    <scope>NUCLEOTIDE SEQUENCE [LARGE SCALE GENOMIC DNA]</scope>
    <source>
        <strain evidence="19">Y27499</strain>
    </source>
</reference>
<evidence type="ECO:0000256" key="17">
    <source>
        <dbReference type="SAM" id="MobiDB-lite"/>
    </source>
</evidence>
<feature type="compositionally biased region" description="Polar residues" evidence="17">
    <location>
        <begin position="291"/>
        <end position="304"/>
    </location>
</feature>
<comment type="cofactor">
    <cofactor evidence="1">
        <name>Mn(2+)</name>
        <dbReference type="ChEBI" id="CHEBI:29035"/>
    </cofactor>
</comment>
<keyword evidence="16" id="KW-0175">Coiled coil</keyword>
<sequence length="638" mass="74534">MKQGSIAIATLLYSPDYLPGVFTLITQLNKLLSGKNTLAKIETVLFVTPEIYNDALTDLSRSILQHLFTQIIQIKPLRSQNSAEENNRYNLQLLQRPELSFALIKARLWEHTEFAQILYLDADTLPLNDTLFDIFELTSDQTRHQVGAAPDIGWPDLFNSGVMTIVPDQEIADNLQDFILQETSIDGADQGILNQFFNPNCGMTQNNFWLRLPFLYNVTTPNDGYQCTPAMEYFKYQIKLIHFIGKAKPWKAWTMKDFVSNEFSNLWHVIYDEFAESNDITYRYTSIEPESSQFHQEENNNGEWHQQHEEKYDNEEESSNYSDVSQNYDEETCNDEYQNLELYVRPEAIKKMEEKKYEQEQHLSELEEKPPTPVQLPLDFKEWLTTFIEKENIQEPPLEQEIGIEKLTLDSEPYHDEKPINKELHNKELSLIEEDHENIDFQQGNIVDIKDNFDYINKEDTKHQDEESSLQKERLPEHQEEIIKTVPNYKFDWENTNYLQKVERVFPDDVFAYETKEVNSCKLDSDQKITSDIDGTEGKSTVEHSVVLNNEADHVEEDFDDYEYEEEEEDLEESAFEAQKANNEKEIAKSVREKLEELTASIDFGLQDYIDIGTVSDDEKEQSKESKKRVVFSPGAIH</sequence>
<evidence type="ECO:0000256" key="11">
    <source>
        <dbReference type="ARBA" id="ARBA00038162"/>
    </source>
</evidence>
<keyword evidence="19" id="KW-1185">Reference proteome</keyword>
<name>A0AAN8A847_9SACH</name>
<comment type="catalytic activity">
    <reaction evidence="14">
        <text>L-tyrosyl-[glycogenin] + UDP-alpha-D-glucose = alpha-D-glucosyl-L-tyrosyl-[glycogenin] + UDP + H(+)</text>
        <dbReference type="Rhea" id="RHEA:23360"/>
        <dbReference type="Rhea" id="RHEA-COMP:14604"/>
        <dbReference type="Rhea" id="RHEA-COMP:14605"/>
        <dbReference type="ChEBI" id="CHEBI:15378"/>
        <dbReference type="ChEBI" id="CHEBI:46858"/>
        <dbReference type="ChEBI" id="CHEBI:58223"/>
        <dbReference type="ChEBI" id="CHEBI:58885"/>
        <dbReference type="ChEBI" id="CHEBI:140573"/>
        <dbReference type="EC" id="2.4.1.186"/>
    </reaction>
</comment>
<keyword evidence="5" id="KW-0926">Vacuole</keyword>
<dbReference type="GO" id="GO:0005978">
    <property type="term" value="P:glycogen biosynthetic process"/>
    <property type="evidence" value="ECO:0007669"/>
    <property type="project" value="UniProtKB-KW"/>
</dbReference>
<feature type="coiled-coil region" evidence="16">
    <location>
        <begin position="564"/>
        <end position="601"/>
    </location>
</feature>
<comment type="similarity">
    <text evidence="11">Belongs to the glycosyltransferase 8 family. Glycogenin subfamily.</text>
</comment>
<evidence type="ECO:0000256" key="13">
    <source>
        <dbReference type="ARBA" id="ARBA00050886"/>
    </source>
</evidence>
<evidence type="ECO:0000256" key="2">
    <source>
        <dbReference type="ARBA" id="ARBA00004116"/>
    </source>
</evidence>
<dbReference type="GO" id="GO:0005773">
    <property type="term" value="C:vacuole"/>
    <property type="evidence" value="ECO:0007669"/>
    <property type="project" value="UniProtKB-SubCell"/>
</dbReference>
<comment type="caution">
    <text evidence="18">The sequence shown here is derived from an EMBL/GenBank/DDBJ whole genome shotgun (WGS) entry which is preliminary data.</text>
</comment>
<dbReference type="EC" id="2.4.1.186" evidence="12"/>
<evidence type="ECO:0000256" key="6">
    <source>
        <dbReference type="ARBA" id="ARBA00022679"/>
    </source>
</evidence>
<keyword evidence="8" id="KW-0320">Glycogen biosynthesis</keyword>
<dbReference type="EMBL" id="JAWIZZ010000047">
    <property type="protein sequence ID" value="KAK5779561.1"/>
    <property type="molecule type" value="Genomic_DNA"/>
</dbReference>
<evidence type="ECO:0000256" key="10">
    <source>
        <dbReference type="ARBA" id="ARBA00023211"/>
    </source>
</evidence>
<evidence type="ECO:0000313" key="18">
    <source>
        <dbReference type="EMBL" id="KAK5779561.1"/>
    </source>
</evidence>
<accession>A0AAN8A847</accession>
<evidence type="ECO:0000256" key="14">
    <source>
        <dbReference type="ARBA" id="ARBA00052293"/>
    </source>
</evidence>
<keyword evidence="10" id="KW-0464">Manganese</keyword>
<evidence type="ECO:0000256" key="4">
    <source>
        <dbReference type="ARBA" id="ARBA00022490"/>
    </source>
</evidence>
<dbReference type="InterPro" id="IPR050587">
    <property type="entry name" value="GNT1/Glycosyltrans_8"/>
</dbReference>
<dbReference type="FunFam" id="3.90.550.10:FF:000148">
    <property type="entry name" value="Glg2p"/>
    <property type="match status" value="1"/>
</dbReference>
<protein>
    <recommendedName>
        <fullName evidence="12">glycogenin glucosyltransferase</fullName>
        <ecNumber evidence="12">2.4.1.186</ecNumber>
    </recommendedName>
</protein>
<dbReference type="AlphaFoldDB" id="A0AAN8A847"/>
<keyword evidence="9" id="KW-0325">Glycoprotein</keyword>
<dbReference type="SUPFAM" id="SSF53448">
    <property type="entry name" value="Nucleotide-diphospho-sugar transferases"/>
    <property type="match status" value="1"/>
</dbReference>
<evidence type="ECO:0000256" key="16">
    <source>
        <dbReference type="SAM" id="Coils"/>
    </source>
</evidence>
<comment type="function">
    <text evidence="15">Self-glucosylating initiator of glycogen synthesis. It catalyzes the formation of a short alpha (1,4)-glucosyl chain covalently attached via a glucose 1-O-tyrosyl linkage to internal tyrosine residues and these chains act as primers for the elongation reaction catalyzed by glycogen synthase. Capable of transferring glucosyl residues to unbound acceptors such as free oligoglucans or oligoglucan derivatives.</text>
</comment>
<evidence type="ECO:0000256" key="7">
    <source>
        <dbReference type="ARBA" id="ARBA00022723"/>
    </source>
</evidence>
<gene>
    <name evidence="18" type="ORF">RI543_003453</name>
</gene>
<evidence type="ECO:0000256" key="8">
    <source>
        <dbReference type="ARBA" id="ARBA00023056"/>
    </source>
</evidence>
<dbReference type="GO" id="GO:0008466">
    <property type="term" value="F:glycogenin glucosyltransferase activity"/>
    <property type="evidence" value="ECO:0007669"/>
    <property type="project" value="UniProtKB-EC"/>
</dbReference>
<dbReference type="PANTHER" id="PTHR11183">
    <property type="entry name" value="GLYCOGENIN SUBFAMILY MEMBER"/>
    <property type="match status" value="1"/>
</dbReference>
<evidence type="ECO:0000256" key="15">
    <source>
        <dbReference type="ARBA" id="ARBA00059480"/>
    </source>
</evidence>
<dbReference type="Proteomes" id="UP001306508">
    <property type="component" value="Unassembled WGS sequence"/>
</dbReference>
<keyword evidence="7" id="KW-0479">Metal-binding</keyword>
<proteinExistence type="inferred from homology"/>
<feature type="region of interest" description="Disordered" evidence="17">
    <location>
        <begin position="291"/>
        <end position="326"/>
    </location>
</feature>